<feature type="compositionally biased region" description="Low complexity" evidence="1">
    <location>
        <begin position="436"/>
        <end position="452"/>
    </location>
</feature>
<feature type="compositionally biased region" description="Basic and acidic residues" evidence="1">
    <location>
        <begin position="925"/>
        <end position="934"/>
    </location>
</feature>
<dbReference type="OrthoDB" id="10277933at2759"/>
<evidence type="ECO:0000256" key="2">
    <source>
        <dbReference type="SAM" id="SignalP"/>
    </source>
</evidence>
<keyword evidence="2" id="KW-0732">Signal</keyword>
<feature type="signal peptide" evidence="2">
    <location>
        <begin position="1"/>
        <end position="19"/>
    </location>
</feature>
<reference evidence="4" key="1">
    <citation type="submission" date="2014-03" db="EMBL/GenBank/DDBJ databases">
        <title>The Genome Sequence of Puccinia striiformis f. sp. tritici PST-78.</title>
        <authorList>
            <consortium name="The Broad Institute Genome Sequencing Platform"/>
            <person name="Cuomo C."/>
            <person name="Hulbert S."/>
            <person name="Chen X."/>
            <person name="Walker B."/>
            <person name="Young S.K."/>
            <person name="Zeng Q."/>
            <person name="Gargeya S."/>
            <person name="Fitzgerald M."/>
            <person name="Haas B."/>
            <person name="Abouelleil A."/>
            <person name="Alvarado L."/>
            <person name="Arachchi H.M."/>
            <person name="Berlin A.M."/>
            <person name="Chapman S.B."/>
            <person name="Goldberg J."/>
            <person name="Griggs A."/>
            <person name="Gujja S."/>
            <person name="Hansen M."/>
            <person name="Howarth C."/>
            <person name="Imamovic A."/>
            <person name="Larimer J."/>
            <person name="McCowan C."/>
            <person name="Montmayeur A."/>
            <person name="Murphy C."/>
            <person name="Neiman D."/>
            <person name="Pearson M."/>
            <person name="Priest M."/>
            <person name="Roberts A."/>
            <person name="Saif S."/>
            <person name="Shea T."/>
            <person name="Sisk P."/>
            <person name="Sykes S."/>
            <person name="Wortman J."/>
            <person name="Nusbaum C."/>
            <person name="Birren B."/>
        </authorList>
    </citation>
    <scope>NUCLEOTIDE SEQUENCE [LARGE SCALE GENOMIC DNA]</scope>
    <source>
        <strain evidence="4">race PST-78</strain>
    </source>
</reference>
<feature type="compositionally biased region" description="Polar residues" evidence="1">
    <location>
        <begin position="674"/>
        <end position="711"/>
    </location>
</feature>
<feature type="region of interest" description="Disordered" evidence="1">
    <location>
        <begin position="288"/>
        <end position="764"/>
    </location>
</feature>
<evidence type="ECO:0000313" key="4">
    <source>
        <dbReference type="Proteomes" id="UP000054564"/>
    </source>
</evidence>
<dbReference type="STRING" id="1165861.A0A0L0V0J7"/>
<gene>
    <name evidence="3" type="ORF">PSTG_13919</name>
</gene>
<feature type="compositionally biased region" description="Basic and acidic residues" evidence="1">
    <location>
        <begin position="648"/>
        <end position="665"/>
    </location>
</feature>
<dbReference type="EMBL" id="AJIL01000156">
    <property type="protein sequence ID" value="KNE92711.1"/>
    <property type="molecule type" value="Genomic_DNA"/>
</dbReference>
<feature type="region of interest" description="Disordered" evidence="1">
    <location>
        <begin position="108"/>
        <end position="274"/>
    </location>
</feature>
<feature type="compositionally biased region" description="Polar residues" evidence="1">
    <location>
        <begin position="194"/>
        <end position="212"/>
    </location>
</feature>
<feature type="compositionally biased region" description="Polar residues" evidence="1">
    <location>
        <begin position="141"/>
        <end position="177"/>
    </location>
</feature>
<feature type="compositionally biased region" description="Polar residues" evidence="1">
    <location>
        <begin position="876"/>
        <end position="889"/>
    </location>
</feature>
<sequence>MSLSPYLLWLGWLLLRVAAMTERPLLDSLKEDHPNLVYDHDILPHDTRGSWTNEHPSKKARHDFAGGAHALIDANNGGYPLNLIDHSLLDDFETQVILERTLGDLWNLPPLPAVDRDHRTRSSNYPLGGTQDGLEARQSRETAQVSDHSGSTSPSKESRTSPVTKPSNENDSRQASLTAPEANSPLGKGRDNAESNVMNSNESDLPSNTTPALSHPPGQYESQSPPKQPGIKSQNDIDPHVMDSSPPLPAVDRYHQSESINALGSTRDGDKGLRFTHVSKRFIGILILPSTSAHQSRETAPVSDDSGGASPSKGPRPSPGIKPSDENDLRQPYLAATAANIPPGEGKHDGVPHAIESNESDSPSDTTPALSHPPGQSEPHSPSEQSEIKRGQDDVEPLVMNLQSNSELPSNPPRPPALPLPSREFEPQHQPGQPKITSQSPQTQPTPIPDDSYAQDDAHMNRSIDPAHQSKERARSSSHHEDIGPFKKQRTLNSNQPSDDDIEEPSLTATGANHLLGKDQDDVEPHVTDSTELDLPSNAAPALSHPSRESEPQSHPEQPEMASQSPERLEATQLAPSSDSSFVPDDAHLKGSIESSHQPNERIHLLSHYEDISPFKKQRTVQTSQPSDDDMEKPFPTTVWMNSSLEGGRGKVEPHPVTDSKDSDMPIKAIPVHSSPTRESVSPFQTGQPEITRQISQPAGDTGPSVETTSPADKDDGTIQSHPALMIDKGGKQHKVSYNQGTPETTSDLPQGKSSMASRMRKISLSPRQKNTILPTPDQMIALHLNREIMAPAMNIDEGMKEPLVSSTRGISDTTNHLSGISRSFPAVELINPKKQINDIGGENLPVLKNGLHDNSEPLRLKSIVKTEESVDESPISLSHGTRGTSTDRNSAREPSWLTHKIRVKEEPYEIEQTEQQPRGKWRSRKPDYLSRVEEPSTRLRRRIDRIAATLYETHFTDRFVKVMEERCKIFQWRVDQEHEAFMNSPSRKIVRTGDPSNEGSEGSRDLWVTHPQKKSLSDIMESFRLLIRGSYYVMKVTLKGLYDMGVMRVPGENEYFDWLLAKTFNSLDGYKMLTQLGSETEEIPLLKQRAIEYLSLPQSSQNPLKESIHFLGIFYKNGQPEVWRTIGNNDQEFWRFMKNQCKQFEERIERGKQISQELGPDRDILQLSGVKQILLDPPIRLTNLFKRYLLKKEYGFAYMERKPLYLIEKMYEIRKKTQHRVQETIPNEDLPFYMSRHWDLKRKTIRFNIGLILKYKPKSDTKSELVDKMQTILLPAHRFFKAIYHSEFRSELPPESYNSMFCDWTTNVIGGRGATLPIVGYIYRDSPEMKIESYTDIQLLLIDHLVKQKNTKQLLTAGISLLAFWFREQKPQDWKRRFKADSGAFFKFVTEVVEQTY</sequence>
<evidence type="ECO:0000256" key="1">
    <source>
        <dbReference type="SAM" id="MobiDB-lite"/>
    </source>
</evidence>
<evidence type="ECO:0000313" key="3">
    <source>
        <dbReference type="EMBL" id="KNE92711.1"/>
    </source>
</evidence>
<feature type="compositionally biased region" description="Basic and acidic residues" evidence="1">
    <location>
        <begin position="516"/>
        <end position="529"/>
    </location>
</feature>
<organism evidence="3 4">
    <name type="scientific">Puccinia striiformis f. sp. tritici PST-78</name>
    <dbReference type="NCBI Taxonomy" id="1165861"/>
    <lineage>
        <taxon>Eukaryota</taxon>
        <taxon>Fungi</taxon>
        <taxon>Dikarya</taxon>
        <taxon>Basidiomycota</taxon>
        <taxon>Pucciniomycotina</taxon>
        <taxon>Pucciniomycetes</taxon>
        <taxon>Pucciniales</taxon>
        <taxon>Pucciniaceae</taxon>
        <taxon>Puccinia</taxon>
    </lineage>
</organism>
<feature type="compositionally biased region" description="Polar residues" evidence="1">
    <location>
        <begin position="220"/>
        <end position="234"/>
    </location>
</feature>
<proteinExistence type="predicted"/>
<feature type="compositionally biased region" description="Basic and acidic residues" evidence="1">
    <location>
        <begin position="546"/>
        <end position="558"/>
    </location>
</feature>
<comment type="caution">
    <text evidence="3">The sequence shown here is derived from an EMBL/GenBank/DDBJ whole genome shotgun (WGS) entry which is preliminary data.</text>
</comment>
<protein>
    <submittedName>
        <fullName evidence="3">Uncharacterized protein</fullName>
    </submittedName>
</protein>
<dbReference type="Proteomes" id="UP000054564">
    <property type="component" value="Unassembled WGS sequence"/>
</dbReference>
<feature type="region of interest" description="Disordered" evidence="1">
    <location>
        <begin position="870"/>
        <end position="934"/>
    </location>
</feature>
<feature type="compositionally biased region" description="Pro residues" evidence="1">
    <location>
        <begin position="410"/>
        <end position="419"/>
    </location>
</feature>
<feature type="compositionally biased region" description="Polar residues" evidence="1">
    <location>
        <begin position="360"/>
        <end position="369"/>
    </location>
</feature>
<feature type="compositionally biased region" description="Polar residues" evidence="1">
    <location>
        <begin position="736"/>
        <end position="757"/>
    </location>
</feature>
<feature type="chain" id="PRO_5005549439" evidence="2">
    <location>
        <begin position="20"/>
        <end position="1398"/>
    </location>
</feature>
<name>A0A0L0V0J7_9BASI</name>
<keyword evidence="4" id="KW-1185">Reference proteome</keyword>
<feature type="compositionally biased region" description="Basic and acidic residues" evidence="1">
    <location>
        <begin position="468"/>
        <end position="485"/>
    </location>
</feature>
<feature type="compositionally biased region" description="Basic and acidic residues" evidence="1">
    <location>
        <begin position="599"/>
        <end position="614"/>
    </location>
</feature>
<accession>A0A0L0V0J7</accession>
<feature type="compositionally biased region" description="Low complexity" evidence="1">
    <location>
        <begin position="372"/>
        <end position="385"/>
    </location>
</feature>